<protein>
    <submittedName>
        <fullName evidence="4">(rape) hypothetical protein</fullName>
    </submittedName>
</protein>
<dbReference type="InterPro" id="IPR046965">
    <property type="entry name" value="Cyclin_A/B-like"/>
</dbReference>
<dbReference type="InterPro" id="IPR036915">
    <property type="entry name" value="Cyclin-like_sf"/>
</dbReference>
<dbReference type="GO" id="GO:0051301">
    <property type="term" value="P:cell division"/>
    <property type="evidence" value="ECO:0007669"/>
    <property type="project" value="UniProtKB-KW"/>
</dbReference>
<dbReference type="GO" id="GO:0044772">
    <property type="term" value="P:mitotic cell cycle phase transition"/>
    <property type="evidence" value="ECO:0007669"/>
    <property type="project" value="InterPro"/>
</dbReference>
<evidence type="ECO:0000259" key="3">
    <source>
        <dbReference type="Pfam" id="PF00134"/>
    </source>
</evidence>
<gene>
    <name evidence="4" type="ORF">DARMORV10_A03P55460.1</name>
</gene>
<dbReference type="PANTHER" id="PTHR10177">
    <property type="entry name" value="CYCLINS"/>
    <property type="match status" value="1"/>
</dbReference>
<dbReference type="Gene3D" id="1.10.472.10">
    <property type="entry name" value="Cyclin-like"/>
    <property type="match status" value="2"/>
</dbReference>
<organism evidence="4">
    <name type="scientific">Brassica napus</name>
    <name type="common">Rape</name>
    <dbReference type="NCBI Taxonomy" id="3708"/>
    <lineage>
        <taxon>Eukaryota</taxon>
        <taxon>Viridiplantae</taxon>
        <taxon>Streptophyta</taxon>
        <taxon>Embryophyta</taxon>
        <taxon>Tracheophyta</taxon>
        <taxon>Spermatophyta</taxon>
        <taxon>Magnoliopsida</taxon>
        <taxon>eudicotyledons</taxon>
        <taxon>Gunneridae</taxon>
        <taxon>Pentapetalae</taxon>
        <taxon>rosids</taxon>
        <taxon>malvids</taxon>
        <taxon>Brassicales</taxon>
        <taxon>Brassicaceae</taxon>
        <taxon>Brassiceae</taxon>
        <taxon>Brassica</taxon>
    </lineage>
</organism>
<evidence type="ECO:0000256" key="2">
    <source>
        <dbReference type="ARBA" id="ARBA00023306"/>
    </source>
</evidence>
<accession>A0A816WB45</accession>
<keyword evidence="1" id="KW-0132">Cell division</keyword>
<proteinExistence type="predicted"/>
<name>A0A816WB45_BRANA</name>
<dbReference type="AlphaFoldDB" id="A0A816WB45"/>
<dbReference type="InterPro" id="IPR006671">
    <property type="entry name" value="Cyclin_N"/>
</dbReference>
<sequence length="189" mass="21464">MWVVSHRKFNFSSSHLFAFPVVHKINVAKKPEAVQKKARAVVKPQVILISPDTDVVAKAKQDQRHDVASKKKVTYSSILNARSKAAASRTLDIDSTDKDNDLGAVEYVEDMYAFYKEVEVNDLLYITDNSYQSKQILLMEKTIMGSLEWYLTVPTQYVFLARSIKAANPDPEMENKVHFLAELGLMHTL</sequence>
<reference evidence="4" key="1">
    <citation type="submission" date="2021-01" db="EMBL/GenBank/DDBJ databases">
        <authorList>
            <consortium name="Genoscope - CEA"/>
            <person name="William W."/>
        </authorList>
    </citation>
    <scope>NUCLEOTIDE SEQUENCE</scope>
</reference>
<dbReference type="Proteomes" id="UP001295469">
    <property type="component" value="Chromosome A03"/>
</dbReference>
<keyword evidence="2" id="KW-0131">Cell cycle</keyword>
<dbReference type="Pfam" id="PF00134">
    <property type="entry name" value="Cyclin_N"/>
    <property type="match status" value="1"/>
</dbReference>
<dbReference type="GO" id="GO:0016538">
    <property type="term" value="F:cyclin-dependent protein serine/threonine kinase regulator activity"/>
    <property type="evidence" value="ECO:0007669"/>
    <property type="project" value="InterPro"/>
</dbReference>
<feature type="domain" description="Cyclin N-terminal" evidence="3">
    <location>
        <begin position="118"/>
        <end position="152"/>
    </location>
</feature>
<dbReference type="SUPFAM" id="SSF47954">
    <property type="entry name" value="Cyclin-like"/>
    <property type="match status" value="2"/>
</dbReference>
<evidence type="ECO:0000256" key="1">
    <source>
        <dbReference type="ARBA" id="ARBA00022618"/>
    </source>
</evidence>
<dbReference type="InterPro" id="IPR039361">
    <property type="entry name" value="Cyclin"/>
</dbReference>
<dbReference type="EMBL" id="HG994357">
    <property type="protein sequence ID" value="CAF2131197.1"/>
    <property type="molecule type" value="Genomic_DNA"/>
</dbReference>
<evidence type="ECO:0000313" key="4">
    <source>
        <dbReference type="EMBL" id="CAF2131197.1"/>
    </source>
</evidence>
<dbReference type="PIRSF" id="PIRSF001771">
    <property type="entry name" value="Cyclin_A_B_D_E"/>
    <property type="match status" value="1"/>
</dbReference>